<accession>A0A0C2DCT5</accession>
<dbReference type="RefSeq" id="WP_052548314.1">
    <property type="nucleotide sequence ID" value="NZ_JMCC02000023.1"/>
</dbReference>
<gene>
    <name evidence="1" type="ORF">DB30_03238</name>
</gene>
<protein>
    <submittedName>
        <fullName evidence="1">Uncharacterized protein</fullName>
    </submittedName>
</protein>
<reference evidence="1 2" key="1">
    <citation type="submission" date="2014-12" db="EMBL/GenBank/DDBJ databases">
        <title>Genome assembly of Enhygromyxa salina DSM 15201.</title>
        <authorList>
            <person name="Sharma G."/>
            <person name="Subramanian S."/>
        </authorList>
    </citation>
    <scope>NUCLEOTIDE SEQUENCE [LARGE SCALE GENOMIC DNA]</scope>
    <source>
        <strain evidence="1 2">DSM 15201</strain>
    </source>
</reference>
<dbReference type="AlphaFoldDB" id="A0A0C2DCT5"/>
<proteinExistence type="predicted"/>
<evidence type="ECO:0000313" key="2">
    <source>
        <dbReference type="Proteomes" id="UP000031599"/>
    </source>
</evidence>
<sequence>MAISTSLIEPRQREQTMMSTANTRCSSQFSPGDVPDEVCERWSLDFVTNLDSLAVAEFSELRDTRGSGSA</sequence>
<dbReference type="EMBL" id="JMCC02000023">
    <property type="protein sequence ID" value="KIG17537.1"/>
    <property type="molecule type" value="Genomic_DNA"/>
</dbReference>
<evidence type="ECO:0000313" key="1">
    <source>
        <dbReference type="EMBL" id="KIG17537.1"/>
    </source>
</evidence>
<dbReference type="Proteomes" id="UP000031599">
    <property type="component" value="Unassembled WGS sequence"/>
</dbReference>
<name>A0A0C2DCT5_9BACT</name>
<organism evidence="1 2">
    <name type="scientific">Enhygromyxa salina</name>
    <dbReference type="NCBI Taxonomy" id="215803"/>
    <lineage>
        <taxon>Bacteria</taxon>
        <taxon>Pseudomonadati</taxon>
        <taxon>Myxococcota</taxon>
        <taxon>Polyangia</taxon>
        <taxon>Nannocystales</taxon>
        <taxon>Nannocystaceae</taxon>
        <taxon>Enhygromyxa</taxon>
    </lineage>
</organism>
<comment type="caution">
    <text evidence="1">The sequence shown here is derived from an EMBL/GenBank/DDBJ whole genome shotgun (WGS) entry which is preliminary data.</text>
</comment>